<keyword evidence="7 11" id="KW-0406">Ion transport</keyword>
<evidence type="ECO:0000256" key="4">
    <source>
        <dbReference type="ARBA" id="ARBA00022547"/>
    </source>
</evidence>
<reference evidence="13" key="1">
    <citation type="journal article" date="2014" name="Nat. Genet.">
        <title>Genome of the human hookworm Necator americanus.</title>
        <authorList>
            <person name="Tang Y.T."/>
            <person name="Gao X."/>
            <person name="Rosa B.A."/>
            <person name="Abubucker S."/>
            <person name="Hallsworth-Pepin K."/>
            <person name="Martin J."/>
            <person name="Tyagi R."/>
            <person name="Heizer E."/>
            <person name="Zhang X."/>
            <person name="Bhonagiri-Palsikar V."/>
            <person name="Minx P."/>
            <person name="Warren W.C."/>
            <person name="Wang Q."/>
            <person name="Zhan B."/>
            <person name="Hotez P.J."/>
            <person name="Sternberg P.W."/>
            <person name="Dougall A."/>
            <person name="Gaze S.T."/>
            <person name="Mulvenna J."/>
            <person name="Sotillo J."/>
            <person name="Ranganathan S."/>
            <person name="Rabelo E.M."/>
            <person name="Wilson R.K."/>
            <person name="Felgner P.L."/>
            <person name="Bethony J."/>
            <person name="Hawdon J.M."/>
            <person name="Gasser R.B."/>
            <person name="Loukas A."/>
            <person name="Mitreva M."/>
        </authorList>
    </citation>
    <scope>NUCLEOTIDE SEQUENCE [LARGE SCALE GENOMIC DNA]</scope>
</reference>
<keyword evidence="13" id="KW-1185">Reference proteome</keyword>
<dbReference type="GO" id="GO:0005743">
    <property type="term" value="C:mitochondrial inner membrane"/>
    <property type="evidence" value="ECO:0007669"/>
    <property type="project" value="UniProtKB-SubCell"/>
</dbReference>
<dbReference type="InterPro" id="IPR008386">
    <property type="entry name" value="ATP_synth_F0_esu_mt"/>
</dbReference>
<evidence type="ECO:0000256" key="9">
    <source>
        <dbReference type="ARBA" id="ARBA00023136"/>
    </source>
</evidence>
<evidence type="ECO:0000313" key="12">
    <source>
        <dbReference type="EMBL" id="ETN84685.1"/>
    </source>
</evidence>
<evidence type="ECO:0000256" key="1">
    <source>
        <dbReference type="ARBA" id="ARBA00004273"/>
    </source>
</evidence>
<proteinExistence type="inferred from homology"/>
<keyword evidence="4 11" id="KW-0138">CF(0)</keyword>
<dbReference type="Pfam" id="PF05680">
    <property type="entry name" value="ATP-synt_E"/>
    <property type="match status" value="1"/>
</dbReference>
<dbReference type="EMBL" id="KI657892">
    <property type="protein sequence ID" value="ETN84685.1"/>
    <property type="molecule type" value="Genomic_DNA"/>
</dbReference>
<comment type="function">
    <text evidence="11">Subunit e, of the mitochondrial membrane ATP synthase complex (F(1)F(0) ATP synthase or Complex V) that produces ATP from ADP in the presence of a proton gradient across the membrane which is generated by electron transport complexes of the respiratory chain. ATP synthase complex consist of a soluble F(1) head domain - the catalytic core - and a membrane F(1) domain - the membrane proton channel. These two domains are linked by a central stalk rotating inside the F(1) region and a stationary peripheral stalk. During catalysis, ATP synthesis in the catalytic domain of F(1) is coupled via a rotary mechanism of the central stalk subunits to proton translocation. In vivo, can only synthesize ATP although its ATP hydrolase activity can be activated artificially in vitro. Part of the complex F(0) domain.</text>
</comment>
<dbReference type="STRING" id="51031.W2TRJ7"/>
<keyword evidence="10 11" id="KW-0066">ATP synthesis</keyword>
<evidence type="ECO:0000256" key="5">
    <source>
        <dbReference type="ARBA" id="ARBA00022781"/>
    </source>
</evidence>
<evidence type="ECO:0000256" key="10">
    <source>
        <dbReference type="ARBA" id="ARBA00023310"/>
    </source>
</evidence>
<dbReference type="GO" id="GO:0015078">
    <property type="term" value="F:proton transmembrane transporter activity"/>
    <property type="evidence" value="ECO:0007669"/>
    <property type="project" value="InterPro"/>
</dbReference>
<dbReference type="Proteomes" id="UP000053676">
    <property type="component" value="Unassembled WGS sequence"/>
</dbReference>
<evidence type="ECO:0000256" key="11">
    <source>
        <dbReference type="RuleBase" id="RU367005"/>
    </source>
</evidence>
<comment type="subunit">
    <text evidence="11">F-type ATPases have 2 components, CF(1) - the catalytic core - and CF(0) - the membrane proton channel. CF(1) and CF(0) have multiple subunits.</text>
</comment>
<evidence type="ECO:0000256" key="7">
    <source>
        <dbReference type="ARBA" id="ARBA00023065"/>
    </source>
</evidence>
<protein>
    <recommendedName>
        <fullName evidence="11">ATP synthase F(0) complex subunit e, mitochondrial</fullName>
    </recommendedName>
</protein>
<sequence>MFDGFIDFGFSSLVIDSDKANHSGQAQNSNVSKSYGELTLISQGCPPPATQTRLSSLPPPTQTISPLIRFDRYTAPALRILWGAYRLCQIRKYHAGLREREHENV</sequence>
<keyword evidence="8 11" id="KW-0496">Mitochondrion</keyword>
<evidence type="ECO:0000256" key="3">
    <source>
        <dbReference type="ARBA" id="ARBA00022448"/>
    </source>
</evidence>
<dbReference type="GO" id="GO:0045259">
    <property type="term" value="C:proton-transporting ATP synthase complex"/>
    <property type="evidence" value="ECO:0007669"/>
    <property type="project" value="UniProtKB-UniRule"/>
</dbReference>
<evidence type="ECO:0000313" key="13">
    <source>
        <dbReference type="Proteomes" id="UP000053676"/>
    </source>
</evidence>
<comment type="subcellular location">
    <subcellularLocation>
        <location evidence="1 11">Mitochondrion inner membrane</location>
    </subcellularLocation>
</comment>
<keyword evidence="3 11" id="KW-0813">Transport</keyword>
<accession>W2TRJ7</accession>
<keyword evidence="6 11" id="KW-0999">Mitochondrion inner membrane</keyword>
<dbReference type="GO" id="GO:0015986">
    <property type="term" value="P:proton motive force-driven ATP synthesis"/>
    <property type="evidence" value="ECO:0007669"/>
    <property type="project" value="InterPro"/>
</dbReference>
<comment type="similarity">
    <text evidence="2 11">Belongs to the ATPase e subunit family.</text>
</comment>
<evidence type="ECO:0000256" key="6">
    <source>
        <dbReference type="ARBA" id="ARBA00022792"/>
    </source>
</evidence>
<gene>
    <name evidence="12" type="ORF">NECAME_17048</name>
</gene>
<keyword evidence="5 11" id="KW-0375">Hydrogen ion transport</keyword>
<dbReference type="OrthoDB" id="9982108at2759"/>
<name>W2TRJ7_NECAM</name>
<evidence type="ECO:0000256" key="8">
    <source>
        <dbReference type="ARBA" id="ARBA00023128"/>
    </source>
</evidence>
<dbReference type="AlphaFoldDB" id="W2TRJ7"/>
<evidence type="ECO:0000256" key="2">
    <source>
        <dbReference type="ARBA" id="ARBA00007333"/>
    </source>
</evidence>
<keyword evidence="9" id="KW-0472">Membrane</keyword>
<organism evidence="12 13">
    <name type="scientific">Necator americanus</name>
    <name type="common">Human hookworm</name>
    <dbReference type="NCBI Taxonomy" id="51031"/>
    <lineage>
        <taxon>Eukaryota</taxon>
        <taxon>Metazoa</taxon>
        <taxon>Ecdysozoa</taxon>
        <taxon>Nematoda</taxon>
        <taxon>Chromadorea</taxon>
        <taxon>Rhabditida</taxon>
        <taxon>Rhabditina</taxon>
        <taxon>Rhabditomorpha</taxon>
        <taxon>Strongyloidea</taxon>
        <taxon>Ancylostomatidae</taxon>
        <taxon>Bunostominae</taxon>
        <taxon>Necator</taxon>
    </lineage>
</organism>
<dbReference type="KEGG" id="nai:NECAME_17048"/>